<dbReference type="EMBL" id="CM029046">
    <property type="protein sequence ID" value="KAG2590160.1"/>
    <property type="molecule type" value="Genomic_DNA"/>
</dbReference>
<reference evidence="1" key="1">
    <citation type="submission" date="2020-05" db="EMBL/GenBank/DDBJ databases">
        <title>WGS assembly of Panicum virgatum.</title>
        <authorList>
            <person name="Lovell J.T."/>
            <person name="Jenkins J."/>
            <person name="Shu S."/>
            <person name="Juenger T.E."/>
            <person name="Schmutz J."/>
        </authorList>
    </citation>
    <scope>NUCLEOTIDE SEQUENCE</scope>
    <source>
        <strain evidence="1">AP13</strain>
    </source>
</reference>
<protein>
    <submittedName>
        <fullName evidence="1">Uncharacterized protein</fullName>
    </submittedName>
</protein>
<evidence type="ECO:0000313" key="2">
    <source>
        <dbReference type="Proteomes" id="UP000823388"/>
    </source>
</evidence>
<gene>
    <name evidence="1" type="ORF">PVAP13_5NG281900</name>
</gene>
<comment type="caution">
    <text evidence="1">The sequence shown here is derived from an EMBL/GenBank/DDBJ whole genome shotgun (WGS) entry which is preliminary data.</text>
</comment>
<organism evidence="1 2">
    <name type="scientific">Panicum virgatum</name>
    <name type="common">Blackwell switchgrass</name>
    <dbReference type="NCBI Taxonomy" id="38727"/>
    <lineage>
        <taxon>Eukaryota</taxon>
        <taxon>Viridiplantae</taxon>
        <taxon>Streptophyta</taxon>
        <taxon>Embryophyta</taxon>
        <taxon>Tracheophyta</taxon>
        <taxon>Spermatophyta</taxon>
        <taxon>Magnoliopsida</taxon>
        <taxon>Liliopsida</taxon>
        <taxon>Poales</taxon>
        <taxon>Poaceae</taxon>
        <taxon>PACMAD clade</taxon>
        <taxon>Panicoideae</taxon>
        <taxon>Panicodae</taxon>
        <taxon>Paniceae</taxon>
        <taxon>Panicinae</taxon>
        <taxon>Panicum</taxon>
        <taxon>Panicum sect. Hiantes</taxon>
    </lineage>
</organism>
<accession>A0A8T0RX95</accession>
<keyword evidence="2" id="KW-1185">Reference proteome</keyword>
<name>A0A8T0RX95_PANVG</name>
<evidence type="ECO:0000313" key="1">
    <source>
        <dbReference type="EMBL" id="KAG2590160.1"/>
    </source>
</evidence>
<proteinExistence type="predicted"/>
<dbReference type="Proteomes" id="UP000823388">
    <property type="component" value="Chromosome 5N"/>
</dbReference>
<dbReference type="AlphaFoldDB" id="A0A8T0RX95"/>
<sequence length="135" mass="14704">MLHAGGNHAAHAAQLVLLQYRAHDPRTRNRLPAAASTASAQRPRALFADRPRMLVLARSPGRTCSLPCRPHRLYASPVFMPGGSSARPPPHWCCRARATRGSPETPSGHGFGYKIVPVTDHGFLNGFSFCSRVRV</sequence>